<dbReference type="Proteomes" id="UP000221024">
    <property type="component" value="Unassembled WGS sequence"/>
</dbReference>
<comment type="caution">
    <text evidence="2">The sequence shown here is derived from an EMBL/GenBank/DDBJ whole genome shotgun (WGS) entry which is preliminary data.</text>
</comment>
<dbReference type="SUPFAM" id="SSF110296">
    <property type="entry name" value="Oligoxyloglucan reducing end-specific cellobiohydrolase"/>
    <property type="match status" value="2"/>
</dbReference>
<dbReference type="Pfam" id="PF13860">
    <property type="entry name" value="FlgD_ig"/>
    <property type="match status" value="1"/>
</dbReference>
<dbReference type="EMBL" id="PDEP01000003">
    <property type="protein sequence ID" value="PEN08311.1"/>
    <property type="molecule type" value="Genomic_DNA"/>
</dbReference>
<dbReference type="RefSeq" id="WP_098061350.1">
    <property type="nucleotide sequence ID" value="NZ_PDEP01000003.1"/>
</dbReference>
<dbReference type="OrthoDB" id="9813742at2"/>
<feature type="domain" description="FlgD/Vpr Ig-like" evidence="1">
    <location>
        <begin position="470"/>
        <end position="524"/>
    </location>
</feature>
<evidence type="ECO:0000313" key="3">
    <source>
        <dbReference type="Proteomes" id="UP000221024"/>
    </source>
</evidence>
<dbReference type="Gene3D" id="2.60.40.4070">
    <property type="match status" value="1"/>
</dbReference>
<organism evidence="2 3">
    <name type="scientific">Longimonas halophila</name>
    <dbReference type="NCBI Taxonomy" id="1469170"/>
    <lineage>
        <taxon>Bacteria</taxon>
        <taxon>Pseudomonadati</taxon>
        <taxon>Rhodothermota</taxon>
        <taxon>Rhodothermia</taxon>
        <taxon>Rhodothermales</taxon>
        <taxon>Salisaetaceae</taxon>
        <taxon>Longimonas</taxon>
    </lineage>
</organism>
<proteinExistence type="predicted"/>
<sequence>MTCSLFSVSRVLGDAAASRFWAWAVLIVVGLVAPVQAQTPPDAALQPVPGPASNVVQVLEAQGDSLWIGPNLALTTDGGTSFREAEAPALQDDDNVVFAVDVRTDLPGSSLVAAGLAFDANGQSAAGGFLLSRDGGETFRFEPPALDAGQDTTITYGINTLSARPIVQEAGSAPQGLATSASGDTLWLAAGQAGIRYSTNDGASWQRVVLPPDTLNAINPDTAYDFPIAPAGDQSGFFNHIGSSVLVDASGTVWAGTAGGLNRSTPNDRTNSGARAWQRFTYTGTPNGLTGNNVVRITEQVRPNAPNALWMITWPVNTEPGQQQRFGVTRTTNNGASFTQTLVDERIFDLAFDDERVYAAGDNGLFISEDDGATWTATRRFALPSGAYHRPDAGVRAVTTTRNAVWVGTTDGLLRSTDRGLTWQLFRASAPLDPDTPGGRSVDTYAYPNPFTPSADRVVRIRYARDEPGTTRVRILDFSMQRVRTLRSEGDASGEQELVWDGTDESGLRLPNGTYFYEVETDRGSARGKILLID</sequence>
<gene>
    <name evidence="2" type="ORF">CRI93_04130</name>
</gene>
<dbReference type="CDD" id="cd15482">
    <property type="entry name" value="Sialidase_non-viral"/>
    <property type="match status" value="1"/>
</dbReference>
<dbReference type="Gene3D" id="2.130.10.10">
    <property type="entry name" value="YVTN repeat-like/Quinoprotein amine dehydrogenase"/>
    <property type="match status" value="2"/>
</dbReference>
<dbReference type="InterPro" id="IPR015943">
    <property type="entry name" value="WD40/YVTN_repeat-like_dom_sf"/>
</dbReference>
<accession>A0A2H3P8R8</accession>
<dbReference type="AlphaFoldDB" id="A0A2H3P8R8"/>
<keyword evidence="3" id="KW-1185">Reference proteome</keyword>
<protein>
    <recommendedName>
        <fullName evidence="1">FlgD/Vpr Ig-like domain-containing protein</fullName>
    </recommendedName>
</protein>
<evidence type="ECO:0000259" key="1">
    <source>
        <dbReference type="Pfam" id="PF13860"/>
    </source>
</evidence>
<name>A0A2H3P8R8_9BACT</name>
<evidence type="ECO:0000313" key="2">
    <source>
        <dbReference type="EMBL" id="PEN08311.1"/>
    </source>
</evidence>
<dbReference type="InterPro" id="IPR025965">
    <property type="entry name" value="FlgD/Vpr_Ig-like"/>
</dbReference>
<reference evidence="2 3" key="1">
    <citation type="submission" date="2017-10" db="EMBL/GenBank/DDBJ databases">
        <title>Draft genome of Longimonas halophila.</title>
        <authorList>
            <person name="Goh K.M."/>
            <person name="Shamsir M.S."/>
            <person name="Lim S.W."/>
        </authorList>
    </citation>
    <scope>NUCLEOTIDE SEQUENCE [LARGE SCALE GENOMIC DNA]</scope>
    <source>
        <strain evidence="2 3">KCTC 42399</strain>
    </source>
</reference>